<protein>
    <submittedName>
        <fullName evidence="2">Heavy metal-binding domain-containing protein</fullName>
    </submittedName>
</protein>
<comment type="similarity">
    <text evidence="1">Belongs to the UPF0145 family.</text>
</comment>
<dbReference type="SUPFAM" id="SSF117782">
    <property type="entry name" value="YbjQ-like"/>
    <property type="match status" value="2"/>
</dbReference>
<keyword evidence="3" id="KW-1185">Reference proteome</keyword>
<evidence type="ECO:0000256" key="1">
    <source>
        <dbReference type="ARBA" id="ARBA00010751"/>
    </source>
</evidence>
<dbReference type="Gene3D" id="3.30.110.70">
    <property type="entry name" value="Hypothetical protein apc22750. Chain B"/>
    <property type="match status" value="2"/>
</dbReference>
<dbReference type="PANTHER" id="PTHR34068">
    <property type="entry name" value="UPF0145 PROTEIN YBJQ"/>
    <property type="match status" value="1"/>
</dbReference>
<dbReference type="InterPro" id="IPR035439">
    <property type="entry name" value="UPF0145_dom_sf"/>
</dbReference>
<evidence type="ECO:0000313" key="2">
    <source>
        <dbReference type="EMBL" id="GAA4538907.1"/>
    </source>
</evidence>
<proteinExistence type="inferred from homology"/>
<sequence>MAVPARAGPDAPGHPDFAAGAPERRTLWVCEAVRPPRLSCEPQEGVLTMQPNPLDPVASERLSHAGKVFTSDLSINEFALLHGAGFEPIELVMGVSVYHVGYQFTGIRQQSELPVLTDATYRARWNAMSRMQAEADSLGADGVVGVRLEWRHQGEGEHLEFIAVGTAVRYAEKPGAYRRPNGQAFTSHLSGQDLTTLLRSGFVPVAFVMGNCVFHIAVQGFLRTLGQVGRNAEMPQWTQGSYQARELAMSRMQSEAERDGGTGVVGVHFAISNYAWGHHTVEFYVAGTAVRRGGEAQTLTPSFVLPMSD</sequence>
<name>A0ABP8RH34_9MYCO</name>
<dbReference type="PANTHER" id="PTHR34068:SF2">
    <property type="entry name" value="UPF0145 PROTEIN SCO3412"/>
    <property type="match status" value="1"/>
</dbReference>
<dbReference type="Pfam" id="PF01906">
    <property type="entry name" value="YbjQ_1"/>
    <property type="match status" value="2"/>
</dbReference>
<organism evidence="2 3">
    <name type="scientific">Mycobacterium paraffinicum</name>
    <dbReference type="NCBI Taxonomy" id="53378"/>
    <lineage>
        <taxon>Bacteria</taxon>
        <taxon>Bacillati</taxon>
        <taxon>Actinomycetota</taxon>
        <taxon>Actinomycetes</taxon>
        <taxon>Mycobacteriales</taxon>
        <taxon>Mycobacteriaceae</taxon>
        <taxon>Mycobacterium</taxon>
    </lineage>
</organism>
<gene>
    <name evidence="2" type="ORF">GCM10023161_17650</name>
</gene>
<dbReference type="InterPro" id="IPR002765">
    <property type="entry name" value="UPF0145_YbjQ-like"/>
</dbReference>
<dbReference type="EMBL" id="BAABGF010000023">
    <property type="protein sequence ID" value="GAA4538907.1"/>
    <property type="molecule type" value="Genomic_DNA"/>
</dbReference>
<accession>A0ABP8RH34</accession>
<dbReference type="Proteomes" id="UP001501417">
    <property type="component" value="Unassembled WGS sequence"/>
</dbReference>
<reference evidence="3" key="1">
    <citation type="journal article" date="2019" name="Int. J. Syst. Evol. Microbiol.">
        <title>The Global Catalogue of Microorganisms (GCM) 10K type strain sequencing project: providing services to taxonomists for standard genome sequencing and annotation.</title>
        <authorList>
            <consortium name="The Broad Institute Genomics Platform"/>
            <consortium name="The Broad Institute Genome Sequencing Center for Infectious Disease"/>
            <person name="Wu L."/>
            <person name="Ma J."/>
        </authorList>
    </citation>
    <scope>NUCLEOTIDE SEQUENCE [LARGE SCALE GENOMIC DNA]</scope>
    <source>
        <strain evidence="3">JCM 17782</strain>
    </source>
</reference>
<evidence type="ECO:0000313" key="3">
    <source>
        <dbReference type="Proteomes" id="UP001501417"/>
    </source>
</evidence>
<comment type="caution">
    <text evidence="2">The sequence shown here is derived from an EMBL/GenBank/DDBJ whole genome shotgun (WGS) entry which is preliminary data.</text>
</comment>